<sequence>MRTNLDTIQELCEALAELIWNTRQQVIKVNQYNSHSPLELRQQHYVEILKEMTNQITGLLSTLVTSTFVIEKQPPQVMKTNTRFTATVRLLVGGQLNVHMTPPRVTVTIIAEPHAQQLLKAVPDGQVKPPECGEILNNQGTMEFNTSNKQLAVSFRNMQLRKIKRAEKKGTESVMDEKLTLFFHSKFKVGGGELDFQVWTLSLPVVVIVHGNQEPHGWATVTWDNAFSQLERLPFAVPDKVTWGQLSETLYYKFKSQTNGGELSQDNLRFLAEKIFRCNLPLSTAELNAMTVSWTQFCKDALPERSFTFWEWFYMVVKVTRDYLKELWREGLIMGFIQKKQAEDMLSKCQSGTFLLRFSDSELGGITIAWIAENEVYSLQPFTSRDLTLRSLADRVLDLPQLQYLYPNSHKNDKFASFYTKQADRVLDLPQLQYLYPNSHKNDKFASFYTKQEKKPQSNGYVEAVLVTKLPDQFNSQTSPDSHRNTPSVQSSYVSNHDTLMDETFFEHLRALNPEQFDELDFYGTNSMEG</sequence>
<dbReference type="SUPFAM" id="SSF47655">
    <property type="entry name" value="STAT"/>
    <property type="match status" value="1"/>
</dbReference>
<evidence type="ECO:0000259" key="14">
    <source>
        <dbReference type="PROSITE" id="PS50001"/>
    </source>
</evidence>
<dbReference type="Gene3D" id="1.10.238.10">
    <property type="entry name" value="EF-hand"/>
    <property type="match status" value="1"/>
</dbReference>
<dbReference type="CDD" id="cd09919">
    <property type="entry name" value="SH2_STAT_family"/>
    <property type="match status" value="1"/>
</dbReference>
<dbReference type="InterPro" id="IPR013801">
    <property type="entry name" value="STAT_TF_DNA-bd"/>
</dbReference>
<keyword evidence="4" id="KW-0963">Cytoplasm</keyword>
<evidence type="ECO:0000256" key="5">
    <source>
        <dbReference type="ARBA" id="ARBA00022553"/>
    </source>
</evidence>
<dbReference type="Gene3D" id="1.20.1050.20">
    <property type="entry name" value="STAT transcription factor, all-alpha domain"/>
    <property type="match status" value="1"/>
</dbReference>
<evidence type="ECO:0000256" key="4">
    <source>
        <dbReference type="ARBA" id="ARBA00022490"/>
    </source>
</evidence>
<protein>
    <recommendedName>
        <fullName evidence="14">SH2 domain-containing protein</fullName>
    </recommendedName>
</protein>
<keyword evidence="11" id="KW-0539">Nucleus</keyword>
<dbReference type="InterPro" id="IPR008967">
    <property type="entry name" value="p53-like_TF_DNA-bd_sf"/>
</dbReference>
<dbReference type="Gene3D" id="2.60.40.630">
    <property type="entry name" value="STAT transcription factor, DNA-binding domain"/>
    <property type="match status" value="1"/>
</dbReference>
<evidence type="ECO:0000256" key="6">
    <source>
        <dbReference type="ARBA" id="ARBA00022999"/>
    </source>
</evidence>
<name>A0ABQ7QP52_PLUXY</name>
<evidence type="ECO:0000256" key="1">
    <source>
        <dbReference type="ARBA" id="ARBA00004123"/>
    </source>
</evidence>
<gene>
    <name evidence="15" type="ORF">JYU34_008272</name>
</gene>
<dbReference type="Pfam" id="PF21354">
    <property type="entry name" value="STAT_linker"/>
    <property type="match status" value="1"/>
</dbReference>
<evidence type="ECO:0000256" key="7">
    <source>
        <dbReference type="ARBA" id="ARBA00023015"/>
    </source>
</evidence>
<dbReference type="InterPro" id="IPR048988">
    <property type="entry name" value="STAT_linker"/>
</dbReference>
<dbReference type="InterPro" id="IPR036860">
    <property type="entry name" value="SH2_dom_sf"/>
</dbReference>
<dbReference type="InterPro" id="IPR012345">
    <property type="entry name" value="STAT_TF_DNA-bd_N"/>
</dbReference>
<dbReference type="InterPro" id="IPR001217">
    <property type="entry name" value="STAT"/>
</dbReference>
<evidence type="ECO:0000256" key="8">
    <source>
        <dbReference type="ARBA" id="ARBA00023125"/>
    </source>
</evidence>
<dbReference type="SUPFAM" id="SSF55550">
    <property type="entry name" value="SH2 domain"/>
    <property type="match status" value="1"/>
</dbReference>
<comment type="caution">
    <text evidence="15">The sequence shown here is derived from an EMBL/GenBank/DDBJ whole genome shotgun (WGS) entry which is preliminary data.</text>
</comment>
<feature type="domain" description="SH2" evidence="14">
    <location>
        <begin position="328"/>
        <end position="418"/>
    </location>
</feature>
<dbReference type="PROSITE" id="PS50001">
    <property type="entry name" value="SH2"/>
    <property type="match status" value="1"/>
</dbReference>
<dbReference type="InterPro" id="IPR000980">
    <property type="entry name" value="SH2"/>
</dbReference>
<keyword evidence="10" id="KW-0804">Transcription</keyword>
<keyword evidence="9" id="KW-0010">Activator</keyword>
<dbReference type="Pfam" id="PF02864">
    <property type="entry name" value="STAT_bind"/>
    <property type="match status" value="1"/>
</dbReference>
<accession>A0ABQ7QP52</accession>
<dbReference type="EMBL" id="JAHIBW010000011">
    <property type="protein sequence ID" value="KAG7306826.1"/>
    <property type="molecule type" value="Genomic_DNA"/>
</dbReference>
<organism evidence="15 16">
    <name type="scientific">Plutella xylostella</name>
    <name type="common">Diamondback moth</name>
    <name type="synonym">Plutella maculipennis</name>
    <dbReference type="NCBI Taxonomy" id="51655"/>
    <lineage>
        <taxon>Eukaryota</taxon>
        <taxon>Metazoa</taxon>
        <taxon>Ecdysozoa</taxon>
        <taxon>Arthropoda</taxon>
        <taxon>Hexapoda</taxon>
        <taxon>Insecta</taxon>
        <taxon>Pterygota</taxon>
        <taxon>Neoptera</taxon>
        <taxon>Endopterygota</taxon>
        <taxon>Lepidoptera</taxon>
        <taxon>Glossata</taxon>
        <taxon>Ditrysia</taxon>
        <taxon>Yponomeutoidea</taxon>
        <taxon>Plutellidae</taxon>
        <taxon>Plutella</taxon>
    </lineage>
</organism>
<keyword evidence="6 12" id="KW-0727">SH2 domain</keyword>
<keyword evidence="8" id="KW-0238">DNA-binding</keyword>
<evidence type="ECO:0000256" key="13">
    <source>
        <dbReference type="SAM" id="MobiDB-lite"/>
    </source>
</evidence>
<evidence type="ECO:0000256" key="3">
    <source>
        <dbReference type="ARBA" id="ARBA00005586"/>
    </source>
</evidence>
<comment type="similarity">
    <text evidence="3">Belongs to the transcription factor STAT family.</text>
</comment>
<keyword evidence="7" id="KW-0805">Transcription regulation</keyword>
<reference evidence="15 16" key="1">
    <citation type="submission" date="2021-06" db="EMBL/GenBank/DDBJ databases">
        <title>A haploid diamondback moth (Plutella xylostella L.) genome assembly resolves 31 chromosomes and identifies a diamide resistance mutation.</title>
        <authorList>
            <person name="Ward C.M."/>
            <person name="Perry K.D."/>
            <person name="Baker G."/>
            <person name="Powis K."/>
            <person name="Heckel D.G."/>
            <person name="Baxter S.W."/>
        </authorList>
    </citation>
    <scope>NUCLEOTIDE SEQUENCE [LARGE SCALE GENOMIC DNA]</scope>
    <source>
        <strain evidence="15 16">LV</strain>
        <tissue evidence="15">Single pupa</tissue>
    </source>
</reference>
<keyword evidence="5" id="KW-0597">Phosphoprotein</keyword>
<evidence type="ECO:0000256" key="10">
    <source>
        <dbReference type="ARBA" id="ARBA00023163"/>
    </source>
</evidence>
<evidence type="ECO:0000256" key="11">
    <source>
        <dbReference type="ARBA" id="ARBA00023242"/>
    </source>
</evidence>
<proteinExistence type="inferred from homology"/>
<dbReference type="Pfam" id="PF00017">
    <property type="entry name" value="SH2"/>
    <property type="match status" value="1"/>
</dbReference>
<dbReference type="Proteomes" id="UP000823941">
    <property type="component" value="Chromosome 11"/>
</dbReference>
<comment type="subcellular location">
    <subcellularLocation>
        <location evidence="2">Cytoplasm</location>
    </subcellularLocation>
    <subcellularLocation>
        <location evidence="1">Nucleus</location>
    </subcellularLocation>
</comment>
<keyword evidence="16" id="KW-1185">Reference proteome</keyword>
<dbReference type="InterPro" id="IPR015988">
    <property type="entry name" value="STAT_TF_CC"/>
</dbReference>
<feature type="region of interest" description="Disordered" evidence="13">
    <location>
        <begin position="473"/>
        <end position="492"/>
    </location>
</feature>
<evidence type="ECO:0000256" key="12">
    <source>
        <dbReference type="PROSITE-ProRule" id="PRU00191"/>
    </source>
</evidence>
<evidence type="ECO:0000256" key="9">
    <source>
        <dbReference type="ARBA" id="ARBA00023159"/>
    </source>
</evidence>
<dbReference type="SUPFAM" id="SSF49417">
    <property type="entry name" value="p53-like transcription factors"/>
    <property type="match status" value="1"/>
</dbReference>
<dbReference type="Pfam" id="PF01017">
    <property type="entry name" value="STAT_alpha"/>
    <property type="match status" value="1"/>
</dbReference>
<dbReference type="PANTHER" id="PTHR11801">
    <property type="entry name" value="SIGNAL TRANSDUCER AND ACTIVATOR OF TRANSCRIPTION"/>
    <property type="match status" value="1"/>
</dbReference>
<dbReference type="Gene3D" id="3.30.505.10">
    <property type="entry name" value="SH2 domain"/>
    <property type="match status" value="1"/>
</dbReference>
<dbReference type="InterPro" id="IPR013800">
    <property type="entry name" value="STAT_TF_alpha"/>
</dbReference>
<evidence type="ECO:0000313" key="15">
    <source>
        <dbReference type="EMBL" id="KAG7306826.1"/>
    </source>
</evidence>
<evidence type="ECO:0000256" key="2">
    <source>
        <dbReference type="ARBA" id="ARBA00004496"/>
    </source>
</evidence>
<evidence type="ECO:0000313" key="16">
    <source>
        <dbReference type="Proteomes" id="UP000823941"/>
    </source>
</evidence>